<sequence length="128" mass="14482">MDRRAPDVVAIVKKLKDGARASPWIPAGVPPRERYHHLPNGLNLCLTMDILPKAYIHQLAQAIGTKPPEELGEGGQFWHLSIARLGARSPTPEEVEFWRRAFFEEEPIIGVLGLIPAIKAKHFFWRTK</sequence>
<gene>
    <name evidence="1" type="ORF">S12H4_03803</name>
</gene>
<protein>
    <submittedName>
        <fullName evidence="1">Uncharacterized protein</fullName>
    </submittedName>
</protein>
<name>X1QVB3_9ZZZZ</name>
<accession>X1QVB3</accession>
<comment type="caution">
    <text evidence="1">The sequence shown here is derived from an EMBL/GenBank/DDBJ whole genome shotgun (WGS) entry which is preliminary data.</text>
</comment>
<dbReference type="AlphaFoldDB" id="X1QVB3"/>
<proteinExistence type="predicted"/>
<reference evidence="1" key="1">
    <citation type="journal article" date="2014" name="Front. Microbiol.">
        <title>High frequency of phylogenetically diverse reductive dehalogenase-homologous genes in deep subseafloor sedimentary metagenomes.</title>
        <authorList>
            <person name="Kawai M."/>
            <person name="Futagami T."/>
            <person name="Toyoda A."/>
            <person name="Takaki Y."/>
            <person name="Nishi S."/>
            <person name="Hori S."/>
            <person name="Arai W."/>
            <person name="Tsubouchi T."/>
            <person name="Morono Y."/>
            <person name="Uchiyama I."/>
            <person name="Ito T."/>
            <person name="Fujiyama A."/>
            <person name="Inagaki F."/>
            <person name="Takami H."/>
        </authorList>
    </citation>
    <scope>NUCLEOTIDE SEQUENCE</scope>
    <source>
        <strain evidence="1">Expedition CK06-06</strain>
    </source>
</reference>
<organism evidence="1">
    <name type="scientific">marine sediment metagenome</name>
    <dbReference type="NCBI Taxonomy" id="412755"/>
    <lineage>
        <taxon>unclassified sequences</taxon>
        <taxon>metagenomes</taxon>
        <taxon>ecological metagenomes</taxon>
    </lineage>
</organism>
<dbReference type="EMBL" id="BARW01001110">
    <property type="protein sequence ID" value="GAI72208.1"/>
    <property type="molecule type" value="Genomic_DNA"/>
</dbReference>
<evidence type="ECO:0000313" key="1">
    <source>
        <dbReference type="EMBL" id="GAI72208.1"/>
    </source>
</evidence>